<feature type="domain" description="Chitin-binding type-2" evidence="8">
    <location>
        <begin position="49"/>
        <end position="105"/>
    </location>
</feature>
<keyword evidence="10" id="KW-1185">Reference proteome</keyword>
<keyword evidence="4" id="KW-1015">Disulfide bond</keyword>
<evidence type="ECO:0000256" key="3">
    <source>
        <dbReference type="ARBA" id="ARBA00022737"/>
    </source>
</evidence>
<dbReference type="Proteomes" id="UP001234178">
    <property type="component" value="Unassembled WGS sequence"/>
</dbReference>
<dbReference type="InterPro" id="IPR002557">
    <property type="entry name" value="Chitin-bd_dom"/>
</dbReference>
<evidence type="ECO:0000313" key="10">
    <source>
        <dbReference type="Proteomes" id="UP001234178"/>
    </source>
</evidence>
<name>A0ABR0A444_9CRUS</name>
<sequence>MMKPLLVVVVLVCLNGYVWSVASAMPQQSFKSFWLADTTLNHEPDHRSDALCAGQPDGFYPIEGCTGNYYACIEQTYYPQVCPSGGIFDPTLLKCVSPDTASCITTIPPTTTTTIKPFSCPADGYYPVAACSSSYYICIGTDVYPQMCPGGGVFEPSLLTCVSADTAPCKATTTTSTTTTTTTTTLPPFTCTADGFYEIAPCMQTYYICIGGVEYPETCPGTGIFVGPPTSACKRPEDTTCFLTTELPTPETPTPETPTAETPTAETPTAETPTAETPTAETPTAETPTAETPTAETPTAETPTAETPTAETPTAETPTAETPTAETPTAETPNPACICENGTNTCYQPLRPDICIQDYYSCFNGSLYPQSCPFPNVFDPVLGGCTGPSNASCSKTTTALPSP</sequence>
<feature type="domain" description="Chitin-binding type-2" evidence="8">
    <location>
        <begin position="188"/>
        <end position="243"/>
    </location>
</feature>
<proteinExistence type="predicted"/>
<evidence type="ECO:0000256" key="2">
    <source>
        <dbReference type="ARBA" id="ARBA00022729"/>
    </source>
</evidence>
<dbReference type="SMART" id="SM00494">
    <property type="entry name" value="ChtBD2"/>
    <property type="match status" value="4"/>
</dbReference>
<comment type="caution">
    <text evidence="9">The sequence shown here is derived from an EMBL/GenBank/DDBJ whole genome shotgun (WGS) entry which is preliminary data.</text>
</comment>
<evidence type="ECO:0000256" key="7">
    <source>
        <dbReference type="SAM" id="SignalP"/>
    </source>
</evidence>
<dbReference type="EMBL" id="JAOYFB010000036">
    <property type="protein sequence ID" value="KAK4019905.1"/>
    <property type="molecule type" value="Genomic_DNA"/>
</dbReference>
<dbReference type="PROSITE" id="PS50940">
    <property type="entry name" value="CHIT_BIND_II"/>
    <property type="match status" value="4"/>
</dbReference>
<dbReference type="Pfam" id="PF01607">
    <property type="entry name" value="CBM_14"/>
    <property type="match status" value="4"/>
</dbReference>
<dbReference type="PANTHER" id="PTHR23301">
    <property type="entry name" value="CHITIN BINDING PERITROPHIN-A"/>
    <property type="match status" value="1"/>
</dbReference>
<dbReference type="Gene3D" id="2.170.140.10">
    <property type="entry name" value="Chitin binding domain"/>
    <property type="match status" value="3"/>
</dbReference>
<evidence type="ECO:0000256" key="4">
    <source>
        <dbReference type="ARBA" id="ARBA00023157"/>
    </source>
</evidence>
<feature type="domain" description="Chitin-binding type-2" evidence="8">
    <location>
        <begin position="343"/>
        <end position="395"/>
    </location>
</feature>
<dbReference type="PANTHER" id="PTHR23301:SF0">
    <property type="entry name" value="CHITIN-BINDING TYPE-2 DOMAIN-CONTAINING PROTEIN-RELATED"/>
    <property type="match status" value="1"/>
</dbReference>
<evidence type="ECO:0000313" key="9">
    <source>
        <dbReference type="EMBL" id="KAK4019905.1"/>
    </source>
</evidence>
<keyword evidence="1" id="KW-0147">Chitin-binding</keyword>
<feature type="domain" description="Chitin-binding type-2" evidence="8">
    <location>
        <begin position="117"/>
        <end position="171"/>
    </location>
</feature>
<keyword evidence="3" id="KW-0677">Repeat</keyword>
<evidence type="ECO:0000256" key="1">
    <source>
        <dbReference type="ARBA" id="ARBA00022669"/>
    </source>
</evidence>
<accession>A0ABR0A444</accession>
<evidence type="ECO:0000256" key="5">
    <source>
        <dbReference type="ARBA" id="ARBA00023180"/>
    </source>
</evidence>
<dbReference type="InterPro" id="IPR051940">
    <property type="entry name" value="Chitin_bind-dev_reg"/>
</dbReference>
<gene>
    <name evidence="9" type="ORF">OUZ56_001906</name>
</gene>
<evidence type="ECO:0000256" key="6">
    <source>
        <dbReference type="SAM" id="MobiDB-lite"/>
    </source>
</evidence>
<dbReference type="SUPFAM" id="SSF57625">
    <property type="entry name" value="Invertebrate chitin-binding proteins"/>
    <property type="match status" value="4"/>
</dbReference>
<organism evidence="9 10">
    <name type="scientific">Daphnia magna</name>
    <dbReference type="NCBI Taxonomy" id="35525"/>
    <lineage>
        <taxon>Eukaryota</taxon>
        <taxon>Metazoa</taxon>
        <taxon>Ecdysozoa</taxon>
        <taxon>Arthropoda</taxon>
        <taxon>Crustacea</taxon>
        <taxon>Branchiopoda</taxon>
        <taxon>Diplostraca</taxon>
        <taxon>Cladocera</taxon>
        <taxon>Anomopoda</taxon>
        <taxon>Daphniidae</taxon>
        <taxon>Daphnia</taxon>
    </lineage>
</organism>
<keyword evidence="5" id="KW-0325">Glycoprotein</keyword>
<evidence type="ECO:0000259" key="8">
    <source>
        <dbReference type="PROSITE" id="PS50940"/>
    </source>
</evidence>
<feature type="signal peptide" evidence="7">
    <location>
        <begin position="1"/>
        <end position="20"/>
    </location>
</feature>
<feature type="chain" id="PRO_5047481657" description="Chitin-binding type-2 domain-containing protein" evidence="7">
    <location>
        <begin position="21"/>
        <end position="403"/>
    </location>
</feature>
<protein>
    <recommendedName>
        <fullName evidence="8">Chitin-binding type-2 domain-containing protein</fullName>
    </recommendedName>
</protein>
<keyword evidence="2 7" id="KW-0732">Signal</keyword>
<reference evidence="9 10" key="1">
    <citation type="journal article" date="2023" name="Nucleic Acids Res.">
        <title>The hologenome of Daphnia magna reveals possible DNA methylation and microbiome-mediated evolution of the host genome.</title>
        <authorList>
            <person name="Chaturvedi A."/>
            <person name="Li X."/>
            <person name="Dhandapani V."/>
            <person name="Marshall H."/>
            <person name="Kissane S."/>
            <person name="Cuenca-Cambronero M."/>
            <person name="Asole G."/>
            <person name="Calvet F."/>
            <person name="Ruiz-Romero M."/>
            <person name="Marangio P."/>
            <person name="Guigo R."/>
            <person name="Rago D."/>
            <person name="Mirbahai L."/>
            <person name="Eastwood N."/>
            <person name="Colbourne J.K."/>
            <person name="Zhou J."/>
            <person name="Mallon E."/>
            <person name="Orsini L."/>
        </authorList>
    </citation>
    <scope>NUCLEOTIDE SEQUENCE [LARGE SCALE GENOMIC DNA]</scope>
    <source>
        <strain evidence="9">LRV0_1</strain>
    </source>
</reference>
<dbReference type="InterPro" id="IPR036508">
    <property type="entry name" value="Chitin-bd_dom_sf"/>
</dbReference>
<feature type="compositionally biased region" description="Low complexity" evidence="6">
    <location>
        <begin position="257"/>
        <end position="331"/>
    </location>
</feature>
<feature type="region of interest" description="Disordered" evidence="6">
    <location>
        <begin position="244"/>
        <end position="331"/>
    </location>
</feature>